<dbReference type="PANTHER" id="PTHR13696">
    <property type="entry name" value="P-LOOP CONTAINING NUCLEOSIDE TRIPHOSPHATE HYDROLASE"/>
    <property type="match status" value="1"/>
</dbReference>
<dbReference type="PANTHER" id="PTHR13696:SF96">
    <property type="entry name" value="COBQ_COBB_MIND_PARA NUCLEOTIDE BINDING DOMAIN-CONTAINING PROTEIN"/>
    <property type="match status" value="1"/>
</dbReference>
<dbReference type="InterPro" id="IPR002586">
    <property type="entry name" value="CobQ/CobB/MinD/ParA_Nub-bd_dom"/>
</dbReference>
<gene>
    <name evidence="2" type="ORF">MNBD_GAMMA24-303</name>
</gene>
<dbReference type="InterPro" id="IPR050678">
    <property type="entry name" value="DNA_Partitioning_ATPase"/>
</dbReference>
<organism evidence="2">
    <name type="scientific">hydrothermal vent metagenome</name>
    <dbReference type="NCBI Taxonomy" id="652676"/>
    <lineage>
        <taxon>unclassified sequences</taxon>
        <taxon>metagenomes</taxon>
        <taxon>ecological metagenomes</taxon>
    </lineage>
</organism>
<reference evidence="2" key="1">
    <citation type="submission" date="2018-06" db="EMBL/GenBank/DDBJ databases">
        <authorList>
            <person name="Zhirakovskaya E."/>
        </authorList>
    </citation>
    <scope>NUCLEOTIDE SEQUENCE</scope>
</reference>
<evidence type="ECO:0000313" key="2">
    <source>
        <dbReference type="EMBL" id="VAX12080.1"/>
    </source>
</evidence>
<proteinExistence type="predicted"/>
<dbReference type="PIRSF" id="PIRSF009320">
    <property type="entry name" value="Nuc_binding_HP_1000"/>
    <property type="match status" value="1"/>
</dbReference>
<sequence length="213" mass="24287">MRTIMVLNAKGGCGKSTISTNLASYFAFERQQTVVMIDFDPQGSSMAWLKVRGDREPRIQGLPAWEKSVRIPKSVDVVILDTPARVQGQELSQLVRRVETIIVPVLPSPIDMRAAADFMKALLLNGKISRKQTKIAVVANRVRENTLIYQSLQAFLKSLKIPFITSLRDTQNYIYAEQRGIGIFEMPPSVVWQDLEQWQPLLRWLRSKRSFPE</sequence>
<dbReference type="CDD" id="cd02042">
    <property type="entry name" value="ParAB_family"/>
    <property type="match status" value="1"/>
</dbReference>
<accession>A0A3B1BNA9</accession>
<feature type="domain" description="CobQ/CobB/MinD/ParA nucleotide binding" evidence="1">
    <location>
        <begin position="4"/>
        <end position="181"/>
    </location>
</feature>
<dbReference type="SUPFAM" id="SSF52540">
    <property type="entry name" value="P-loop containing nucleoside triphosphate hydrolases"/>
    <property type="match status" value="1"/>
</dbReference>
<protein>
    <submittedName>
        <fullName evidence="2">ParA-like protein</fullName>
    </submittedName>
</protein>
<evidence type="ECO:0000259" key="1">
    <source>
        <dbReference type="Pfam" id="PF01656"/>
    </source>
</evidence>
<name>A0A3B1BNA9_9ZZZZ</name>
<dbReference type="InterPro" id="IPR027417">
    <property type="entry name" value="P-loop_NTPase"/>
</dbReference>
<dbReference type="Pfam" id="PF01656">
    <property type="entry name" value="CbiA"/>
    <property type="match status" value="1"/>
</dbReference>
<dbReference type="EMBL" id="UOFZ01000010">
    <property type="protein sequence ID" value="VAX12080.1"/>
    <property type="molecule type" value="Genomic_DNA"/>
</dbReference>
<dbReference type="Gene3D" id="3.40.50.300">
    <property type="entry name" value="P-loop containing nucleotide triphosphate hydrolases"/>
    <property type="match status" value="1"/>
</dbReference>
<dbReference type="AlphaFoldDB" id="A0A3B1BNA9"/>